<proteinExistence type="predicted"/>
<name>A0A380FN07_STAGA</name>
<dbReference type="EMBL" id="UHDK01000001">
    <property type="protein sequence ID" value="SUM34554.1"/>
    <property type="molecule type" value="Genomic_DNA"/>
</dbReference>
<accession>A0A380FN07</accession>
<evidence type="ECO:0000313" key="2">
    <source>
        <dbReference type="EMBL" id="SUM34554.1"/>
    </source>
</evidence>
<feature type="compositionally biased region" description="Polar residues" evidence="1">
    <location>
        <begin position="38"/>
        <end position="47"/>
    </location>
</feature>
<evidence type="ECO:0000313" key="3">
    <source>
        <dbReference type="Proteomes" id="UP000255277"/>
    </source>
</evidence>
<reference evidence="2 3" key="1">
    <citation type="submission" date="2018-06" db="EMBL/GenBank/DDBJ databases">
        <authorList>
            <consortium name="Pathogen Informatics"/>
            <person name="Doyle S."/>
        </authorList>
    </citation>
    <scope>NUCLEOTIDE SEQUENCE [LARGE SCALE GENOMIC DNA]</scope>
    <source>
        <strain evidence="2 3">NCTC12195</strain>
    </source>
</reference>
<dbReference type="Proteomes" id="UP000255277">
    <property type="component" value="Unassembled WGS sequence"/>
</dbReference>
<sequence>MKQKSTESRNTASMHLDEMTIVEALQTMNEEDKKVPTRNKQSNTPTC</sequence>
<feature type="region of interest" description="Disordered" evidence="1">
    <location>
        <begin position="1"/>
        <end position="47"/>
    </location>
</feature>
<protein>
    <submittedName>
        <fullName evidence="2">N-acetylmuramic acid-6-phosphate etherase</fullName>
    </submittedName>
</protein>
<evidence type="ECO:0000256" key="1">
    <source>
        <dbReference type="SAM" id="MobiDB-lite"/>
    </source>
</evidence>
<organism evidence="2 3">
    <name type="scientific">Staphylococcus gallinarum</name>
    <dbReference type="NCBI Taxonomy" id="1293"/>
    <lineage>
        <taxon>Bacteria</taxon>
        <taxon>Bacillati</taxon>
        <taxon>Bacillota</taxon>
        <taxon>Bacilli</taxon>
        <taxon>Bacillales</taxon>
        <taxon>Staphylococcaceae</taxon>
        <taxon>Staphylococcus</taxon>
    </lineage>
</organism>
<dbReference type="AlphaFoldDB" id="A0A380FN07"/>
<gene>
    <name evidence="2" type="primary">murQ_1</name>
    <name evidence="2" type="ORF">NCTC12195_04080</name>
</gene>